<dbReference type="Proteomes" id="UP000694580">
    <property type="component" value="Chromosome 3"/>
</dbReference>
<sequence length="441" mass="49997">MSRVLVSRPRFDGRAVDTHDPPRHAPREDLPASSGLATAGYRSAKYTPEEWLANNYTLLNRAVAERSAAENICHLSKNLHTETEAGTQRTQADGTRHLGERLQDIHLWKSELEQHIDKLEAETGLLLKEKGRLERALNATEIPFSIATDNLTCRERRLGPDLVKDCVEDELLKEVELVKSVQALLRKTLDQATSQVKTNREVKQMLELDWSDKFHAYTLDSLCGRYKSTSTNTQHYPSSAKLQEQVSNCESWASFTRLNLAESARAMQGSVGLRQLVQQVLQETGEDMRAQSCSVEQAFSQRCSQLTEAKVQLENHLTQTLQQIGAQEKNLASLQQALYDKEAPLRVAQSRLHQRANRPNMELCRDPPQLSLVNEVDEITNTKSALQQQLCDARHSLAALEETRMALEKDIACKTHSLFIDREKCMRHRTRYPSLLTLTGY</sequence>
<evidence type="ECO:0000313" key="7">
    <source>
        <dbReference type="Proteomes" id="UP000694580"/>
    </source>
</evidence>
<keyword evidence="4" id="KW-0969">Cilium</keyword>
<dbReference type="CTD" id="150483"/>
<dbReference type="Ensembl" id="ENSDCDT00010058027.1">
    <property type="protein sequence ID" value="ENSDCDP00010047786.1"/>
    <property type="gene ID" value="ENSDCDG00010028838.1"/>
</dbReference>
<dbReference type="GO" id="GO:0005930">
    <property type="term" value="C:axoneme"/>
    <property type="evidence" value="ECO:0007669"/>
    <property type="project" value="UniProtKB-SubCell"/>
</dbReference>
<name>A0AAY4DTK9_9TELE</name>
<reference evidence="6" key="2">
    <citation type="submission" date="2025-08" db="UniProtKB">
        <authorList>
            <consortium name="Ensembl"/>
        </authorList>
    </citation>
    <scope>IDENTIFICATION</scope>
</reference>
<dbReference type="InterPro" id="IPR048256">
    <property type="entry name" value="Tektin-like"/>
</dbReference>
<feature type="compositionally biased region" description="Basic and acidic residues" evidence="5">
    <location>
        <begin position="9"/>
        <end position="30"/>
    </location>
</feature>
<dbReference type="GO" id="GO:0036126">
    <property type="term" value="C:sperm flagellum"/>
    <property type="evidence" value="ECO:0007669"/>
    <property type="project" value="TreeGrafter"/>
</dbReference>
<dbReference type="GO" id="GO:0060294">
    <property type="term" value="P:cilium movement involved in cell motility"/>
    <property type="evidence" value="ECO:0007669"/>
    <property type="project" value="UniProtKB-UniRule"/>
</dbReference>
<proteinExistence type="inferred from homology"/>
<keyword evidence="4" id="KW-0966">Cell projection</keyword>
<dbReference type="Pfam" id="PF03148">
    <property type="entry name" value="Tektin"/>
    <property type="match status" value="1"/>
</dbReference>
<dbReference type="GO" id="GO:0060271">
    <property type="term" value="P:cilium assembly"/>
    <property type="evidence" value="ECO:0007669"/>
    <property type="project" value="UniProtKB-UniRule"/>
</dbReference>
<dbReference type="PANTHER" id="PTHR19960:SF12">
    <property type="entry name" value="TEKTIN-4"/>
    <property type="match status" value="1"/>
</dbReference>
<keyword evidence="7" id="KW-1185">Reference proteome</keyword>
<comment type="subcellular location">
    <subcellularLocation>
        <location evidence="4">Cytoplasm</location>
        <location evidence="4">Cytoskeleton</location>
        <location evidence="4">Cilium axoneme</location>
    </subcellularLocation>
</comment>
<gene>
    <name evidence="6" type="primary">tekt4</name>
</gene>
<evidence type="ECO:0000256" key="5">
    <source>
        <dbReference type="SAM" id="MobiDB-lite"/>
    </source>
</evidence>
<dbReference type="GO" id="GO:0015630">
    <property type="term" value="C:microtubule cytoskeleton"/>
    <property type="evidence" value="ECO:0007669"/>
    <property type="project" value="UniProtKB-UniRule"/>
</dbReference>
<keyword evidence="3" id="KW-0175">Coiled coil</keyword>
<protein>
    <recommendedName>
        <fullName evidence="4">Tektin</fullName>
    </recommendedName>
</protein>
<evidence type="ECO:0000256" key="1">
    <source>
        <dbReference type="ARBA" id="ARBA00007209"/>
    </source>
</evidence>
<dbReference type="AlphaFoldDB" id="A0AAY4DTK9"/>
<keyword evidence="4" id="KW-0282">Flagellum</keyword>
<keyword evidence="2" id="KW-0963">Cytoplasm</keyword>
<dbReference type="GO" id="GO:0005634">
    <property type="term" value="C:nucleus"/>
    <property type="evidence" value="ECO:0007669"/>
    <property type="project" value="TreeGrafter"/>
</dbReference>
<comment type="similarity">
    <text evidence="1 4">Belongs to the tektin family.</text>
</comment>
<evidence type="ECO:0000256" key="2">
    <source>
        <dbReference type="ARBA" id="ARBA00022490"/>
    </source>
</evidence>
<evidence type="ECO:0000313" key="6">
    <source>
        <dbReference type="Ensembl" id="ENSDCDP00010047786.1"/>
    </source>
</evidence>
<evidence type="ECO:0000256" key="3">
    <source>
        <dbReference type="ARBA" id="ARBA00023054"/>
    </source>
</evidence>
<dbReference type="RefSeq" id="XP_028829480.1">
    <property type="nucleotide sequence ID" value="XM_028973647.1"/>
</dbReference>
<dbReference type="InterPro" id="IPR000435">
    <property type="entry name" value="Tektins"/>
</dbReference>
<evidence type="ECO:0000256" key="4">
    <source>
        <dbReference type="RuleBase" id="RU367040"/>
    </source>
</evidence>
<dbReference type="PANTHER" id="PTHR19960">
    <property type="entry name" value="TEKTIN"/>
    <property type="match status" value="1"/>
</dbReference>
<accession>A0AAY4DTK9</accession>
<organism evidence="6 7">
    <name type="scientific">Denticeps clupeoides</name>
    <name type="common">denticle herring</name>
    <dbReference type="NCBI Taxonomy" id="299321"/>
    <lineage>
        <taxon>Eukaryota</taxon>
        <taxon>Metazoa</taxon>
        <taxon>Chordata</taxon>
        <taxon>Craniata</taxon>
        <taxon>Vertebrata</taxon>
        <taxon>Euteleostomi</taxon>
        <taxon>Actinopterygii</taxon>
        <taxon>Neopterygii</taxon>
        <taxon>Teleostei</taxon>
        <taxon>Clupei</taxon>
        <taxon>Clupeiformes</taxon>
        <taxon>Denticipitoidei</taxon>
        <taxon>Denticipitidae</taxon>
        <taxon>Denticeps</taxon>
    </lineage>
</organism>
<reference evidence="6 7" key="1">
    <citation type="submission" date="2020-06" db="EMBL/GenBank/DDBJ databases">
        <authorList>
            <consortium name="Wellcome Sanger Institute Data Sharing"/>
        </authorList>
    </citation>
    <scope>NUCLEOTIDE SEQUENCE [LARGE SCALE GENOMIC DNA]</scope>
</reference>
<dbReference type="PRINTS" id="PR00511">
    <property type="entry name" value="TEKTIN"/>
</dbReference>
<dbReference type="GeneTree" id="ENSGT00950000182894"/>
<reference evidence="6" key="3">
    <citation type="submission" date="2025-09" db="UniProtKB">
        <authorList>
            <consortium name="Ensembl"/>
        </authorList>
    </citation>
    <scope>IDENTIFICATION</scope>
</reference>
<feature type="region of interest" description="Disordered" evidence="5">
    <location>
        <begin position="1"/>
        <end position="36"/>
    </location>
</feature>
<dbReference type="GeneID" id="114786491"/>